<dbReference type="InterPro" id="IPR027791">
    <property type="entry name" value="Galactosyl_T_C"/>
</dbReference>
<dbReference type="Proteomes" id="UP001631957">
    <property type="component" value="Unassembled WGS sequence"/>
</dbReference>
<comment type="caution">
    <text evidence="4">The sequence shown here is derived from an EMBL/GenBank/DDBJ whole genome shotgun (WGS) entry which is preliminary data.</text>
</comment>
<protein>
    <submittedName>
        <fullName evidence="4">Glycosyltransferase</fullName>
        <ecNumber evidence="4">2.4.-.-</ecNumber>
    </submittedName>
</protein>
<dbReference type="PANTHER" id="PTHR43685">
    <property type="entry name" value="GLYCOSYLTRANSFERASE"/>
    <property type="match status" value="1"/>
</dbReference>
<evidence type="ECO:0000259" key="2">
    <source>
        <dbReference type="Pfam" id="PF00535"/>
    </source>
</evidence>
<dbReference type="InterPro" id="IPR050834">
    <property type="entry name" value="Glycosyltransf_2"/>
</dbReference>
<evidence type="ECO:0000313" key="4">
    <source>
        <dbReference type="EMBL" id="MFM9615635.1"/>
    </source>
</evidence>
<dbReference type="InterPro" id="IPR029044">
    <property type="entry name" value="Nucleotide-diphossugar_trans"/>
</dbReference>
<keyword evidence="1 4" id="KW-0808">Transferase</keyword>
<dbReference type="PANTHER" id="PTHR43685:SF3">
    <property type="entry name" value="SLR2126 PROTEIN"/>
    <property type="match status" value="1"/>
</dbReference>
<keyword evidence="5" id="KW-1185">Reference proteome</keyword>
<keyword evidence="4" id="KW-0328">Glycosyltransferase</keyword>
<dbReference type="CDD" id="cd00761">
    <property type="entry name" value="Glyco_tranf_GTA_type"/>
    <property type="match status" value="1"/>
</dbReference>
<dbReference type="InterPro" id="IPR001173">
    <property type="entry name" value="Glyco_trans_2-like"/>
</dbReference>
<dbReference type="GO" id="GO:0016757">
    <property type="term" value="F:glycosyltransferase activity"/>
    <property type="evidence" value="ECO:0007669"/>
    <property type="project" value="UniProtKB-KW"/>
</dbReference>
<dbReference type="RefSeq" id="WP_409122431.1">
    <property type="nucleotide sequence ID" value="NZ_JBJVNI010000038.1"/>
</dbReference>
<dbReference type="EMBL" id="JBJVNI010000038">
    <property type="protein sequence ID" value="MFM9615635.1"/>
    <property type="molecule type" value="Genomic_DNA"/>
</dbReference>
<gene>
    <name evidence="4" type="ORF">ACKI18_44010</name>
</gene>
<accession>A0ABW9I5M8</accession>
<dbReference type="Pfam" id="PF00535">
    <property type="entry name" value="Glycos_transf_2"/>
    <property type="match status" value="1"/>
</dbReference>
<feature type="domain" description="Glycosyltransferase 2-like" evidence="2">
    <location>
        <begin position="10"/>
        <end position="124"/>
    </location>
</feature>
<dbReference type="EC" id="2.4.-.-" evidence="4"/>
<dbReference type="Pfam" id="PF02709">
    <property type="entry name" value="Glyco_transf_7C"/>
    <property type="match status" value="1"/>
</dbReference>
<organism evidence="4 5">
    <name type="scientific">Streptomyces niveiscabiei</name>
    <dbReference type="NCBI Taxonomy" id="164115"/>
    <lineage>
        <taxon>Bacteria</taxon>
        <taxon>Bacillati</taxon>
        <taxon>Actinomycetota</taxon>
        <taxon>Actinomycetes</taxon>
        <taxon>Kitasatosporales</taxon>
        <taxon>Streptomycetaceae</taxon>
        <taxon>Streptomyces</taxon>
    </lineage>
</organism>
<evidence type="ECO:0000313" key="5">
    <source>
        <dbReference type="Proteomes" id="UP001631957"/>
    </source>
</evidence>
<sequence length="297" mass="32499">MTSTDKPAVSVVVPSVGRPTRLFLTLSALCRQITSDQFEVIVVDDSADRRTIADVTDSLDRPLPLRTIHTGGLGAASARNAGARAARGQLLLFLDDDTVADDLVIERHILAHSRNEVTVAHGVVIDLTAFTSAAEPVPPARRLTGLRDRHLELEDLGNLPLAARRLGPRRSFIERTAQAVVADDRYESLRWLLCIGTNTSMPRALFEKVNGFDTHYDRRWGGEDLELGLRLMAAGAQFTSIDATAYHLPLARGDVSQVLPAFWRTVAERQGRPPLAMVGDFLCGDIPLETLAAHLRT</sequence>
<dbReference type="Gene3D" id="3.90.550.10">
    <property type="entry name" value="Spore Coat Polysaccharide Biosynthesis Protein SpsA, Chain A"/>
    <property type="match status" value="1"/>
</dbReference>
<dbReference type="SUPFAM" id="SSF53448">
    <property type="entry name" value="Nucleotide-diphospho-sugar transferases"/>
    <property type="match status" value="1"/>
</dbReference>
<reference evidence="4 5" key="1">
    <citation type="submission" date="2024-12" db="EMBL/GenBank/DDBJ databases">
        <title>Forecasting of Potato common scab and diversities of Pathogenic streptomyces spp. in china.</title>
        <authorList>
            <person name="Handique U."/>
            <person name="Wu J."/>
        </authorList>
    </citation>
    <scope>NUCLEOTIDE SEQUENCE [LARGE SCALE GENOMIC DNA]</scope>
    <source>
        <strain evidence="4 5">ZRIMU1530</strain>
    </source>
</reference>
<feature type="domain" description="Galactosyltransferase C-terminal" evidence="3">
    <location>
        <begin position="190"/>
        <end position="243"/>
    </location>
</feature>
<proteinExistence type="predicted"/>
<evidence type="ECO:0000256" key="1">
    <source>
        <dbReference type="ARBA" id="ARBA00022679"/>
    </source>
</evidence>
<evidence type="ECO:0000259" key="3">
    <source>
        <dbReference type="Pfam" id="PF02709"/>
    </source>
</evidence>
<name>A0ABW9I5M8_9ACTN</name>